<dbReference type="GO" id="GO:1904680">
    <property type="term" value="F:peptide transmembrane transporter activity"/>
    <property type="evidence" value="ECO:0007669"/>
    <property type="project" value="TreeGrafter"/>
</dbReference>
<evidence type="ECO:0000256" key="3">
    <source>
        <dbReference type="SAM" id="SignalP"/>
    </source>
</evidence>
<dbReference type="PANTHER" id="PTHR30290">
    <property type="entry name" value="PERIPLASMIC BINDING COMPONENT OF ABC TRANSPORTER"/>
    <property type="match status" value="1"/>
</dbReference>
<dbReference type="Gene3D" id="3.10.105.10">
    <property type="entry name" value="Dipeptide-binding Protein, Domain 3"/>
    <property type="match status" value="1"/>
</dbReference>
<feature type="chain" id="PRO_5002189979" evidence="3">
    <location>
        <begin position="23"/>
        <end position="524"/>
    </location>
</feature>
<dbReference type="PANTHER" id="PTHR30290:SF38">
    <property type="entry name" value="D,D-DIPEPTIDE-BINDING PERIPLASMIC PROTEIN DDPA-RELATED"/>
    <property type="match status" value="1"/>
</dbReference>
<evidence type="ECO:0000256" key="2">
    <source>
        <dbReference type="ARBA" id="ARBA00022729"/>
    </source>
</evidence>
<dbReference type="PIRSF" id="PIRSF002741">
    <property type="entry name" value="MppA"/>
    <property type="match status" value="1"/>
</dbReference>
<dbReference type="RefSeq" id="WP_015063957.1">
    <property type="nucleotide sequence ID" value="NC_019382.1"/>
</dbReference>
<proteinExistence type="inferred from homology"/>
<dbReference type="InterPro" id="IPR023765">
    <property type="entry name" value="SBP_5_CS"/>
</dbReference>
<gene>
    <name evidence="5" type="ORF">BN112_1006</name>
</gene>
<dbReference type="Gene3D" id="3.90.76.10">
    <property type="entry name" value="Dipeptide-binding Protein, Domain 1"/>
    <property type="match status" value="1"/>
</dbReference>
<dbReference type="GO" id="GO:0043190">
    <property type="term" value="C:ATP-binding cassette (ABC) transporter complex"/>
    <property type="evidence" value="ECO:0007669"/>
    <property type="project" value="InterPro"/>
</dbReference>
<evidence type="ECO:0000313" key="5">
    <source>
        <dbReference type="EMBL" id="CCJ52924.1"/>
    </source>
</evidence>
<evidence type="ECO:0000313" key="6">
    <source>
        <dbReference type="Proteomes" id="UP000007564"/>
    </source>
</evidence>
<feature type="domain" description="Solute-binding protein family 5" evidence="4">
    <location>
        <begin position="69"/>
        <end position="430"/>
    </location>
</feature>
<evidence type="ECO:0000259" key="4">
    <source>
        <dbReference type="Pfam" id="PF00496"/>
    </source>
</evidence>
<reference evidence="5 6" key="1">
    <citation type="journal article" date="2012" name="BMC Genomics">
        <title>Comparative genomics of the classical Bordetella subspecies: the evolution and exchange of virulence-associated diversity amongst closely related pathogens.</title>
        <authorList>
            <person name="Park J."/>
            <person name="Zhang Y."/>
            <person name="Buboltz A.M."/>
            <person name="Zhang X."/>
            <person name="Schuster S.C."/>
            <person name="Ahuja U."/>
            <person name="Liu M."/>
            <person name="Miller J.F."/>
            <person name="Sebaihia M."/>
            <person name="Bentley S.D."/>
            <person name="Parkhill J."/>
            <person name="Harvill E.T."/>
        </authorList>
    </citation>
    <scope>NUCLEOTIDE SEQUENCE [LARGE SCALE GENOMIC DNA]</scope>
    <source>
        <strain evidence="5 6">253</strain>
    </source>
</reference>
<dbReference type="InterPro" id="IPR039424">
    <property type="entry name" value="SBP_5"/>
</dbReference>
<keyword evidence="2 3" id="KW-0732">Signal</keyword>
<dbReference type="EMBL" id="HE965806">
    <property type="protein sequence ID" value="CCJ52924.1"/>
    <property type="molecule type" value="Genomic_DNA"/>
</dbReference>
<organism evidence="5 6">
    <name type="scientific">Bordetella bronchiseptica 253</name>
    <dbReference type="NCBI Taxonomy" id="568707"/>
    <lineage>
        <taxon>Bacteria</taxon>
        <taxon>Pseudomonadati</taxon>
        <taxon>Pseudomonadota</taxon>
        <taxon>Betaproteobacteria</taxon>
        <taxon>Burkholderiales</taxon>
        <taxon>Alcaligenaceae</taxon>
        <taxon>Bordetella</taxon>
    </lineage>
</organism>
<feature type="signal peptide" evidence="3">
    <location>
        <begin position="1"/>
        <end position="22"/>
    </location>
</feature>
<dbReference type="HOGENOM" id="CLU_017028_7_1_4"/>
<dbReference type="CDD" id="cd08502">
    <property type="entry name" value="PBP2_NikA_DppA_OppA_like_16"/>
    <property type="match status" value="1"/>
</dbReference>
<protein>
    <submittedName>
        <fullName evidence="5">Probable extracellular solute-binding protein</fullName>
    </submittedName>
</protein>
<dbReference type="KEGG" id="bbh:BN112_1006"/>
<dbReference type="AlphaFoldDB" id="A0A0C6P427"/>
<dbReference type="InterPro" id="IPR000914">
    <property type="entry name" value="SBP_5_dom"/>
</dbReference>
<comment type="similarity">
    <text evidence="1">Belongs to the bacterial solute-binding protein 5 family.</text>
</comment>
<dbReference type="SUPFAM" id="SSF53850">
    <property type="entry name" value="Periplasmic binding protein-like II"/>
    <property type="match status" value="1"/>
</dbReference>
<name>A0A0C6P427_BORBO</name>
<dbReference type="OrthoDB" id="9801799at2"/>
<dbReference type="Pfam" id="PF00496">
    <property type="entry name" value="SBP_bac_5"/>
    <property type="match status" value="1"/>
</dbReference>
<dbReference type="Proteomes" id="UP000007564">
    <property type="component" value="Chromosome"/>
</dbReference>
<dbReference type="PROSITE" id="PS01040">
    <property type="entry name" value="SBP_BACTERIAL_5"/>
    <property type="match status" value="1"/>
</dbReference>
<dbReference type="Gene3D" id="3.40.190.10">
    <property type="entry name" value="Periplasmic binding protein-like II"/>
    <property type="match status" value="1"/>
</dbReference>
<sequence length="524" mass="57431">MRYLKSTYAAVLLAIGTAVPHATTLAQEVKVAAEAPLRLLDPVGTTAYITRNHAYMVYDTLFALDAQLKPQPQMVGNWSVSPDKLVYSFTLRDGLKFHDGSPVTAADCVASIKRWAQRDLTGLRMMAATKEITAKDDKTFEIVLEQPFGAVIEGLSKASSLPAFIMPKRIADAPASQAITEVIGSGPFRFVASEYRPGLQVVYERNTDYVPRSEPASGLAGGKVVNVDRVVWLSLPDIQTEANALAKGEVDYVQTVYPDVVQTLQASKDVVIQKLASTTTPTLRLNWLQPPFNNQKVRQALLHAVSQRDYMDAQVGDPKAYRVCWAMFGCDSPLASMVGVVSKDDEADLNAAKALLKESGYKNEKAVLLHATDYPPTSAIAPFTAQILRSIGMKAEVQSMDWATFLTRRGKQDPVEKGGWSVAYGSWNTLDLMSPIANLNLDGRGKEGYAGWTESAEMESLRTQYAQATEPASRQQIAAKIQQLAYDQVFYIPLGTYSNYAARRSNVTPLLDAPVTVFWGISKN</sequence>
<dbReference type="InterPro" id="IPR030678">
    <property type="entry name" value="Peptide/Ni-bd"/>
</dbReference>
<dbReference type="GO" id="GO:0015833">
    <property type="term" value="P:peptide transport"/>
    <property type="evidence" value="ECO:0007669"/>
    <property type="project" value="TreeGrafter"/>
</dbReference>
<accession>A0A0C6P427</accession>
<dbReference type="GO" id="GO:0030288">
    <property type="term" value="C:outer membrane-bounded periplasmic space"/>
    <property type="evidence" value="ECO:0007669"/>
    <property type="project" value="UniProtKB-ARBA"/>
</dbReference>
<evidence type="ECO:0000256" key="1">
    <source>
        <dbReference type="ARBA" id="ARBA00005695"/>
    </source>
</evidence>